<dbReference type="GO" id="GO:0070042">
    <property type="term" value="F:rRNA (uridine-N3-)-methyltransferase activity"/>
    <property type="evidence" value="ECO:0007669"/>
    <property type="project" value="TreeGrafter"/>
</dbReference>
<evidence type="ECO:0000256" key="5">
    <source>
        <dbReference type="ARBA" id="ARBA00022603"/>
    </source>
</evidence>
<keyword evidence="6 10" id="KW-0808">Transferase</keyword>
<evidence type="ECO:0000259" key="11">
    <source>
        <dbReference type="Pfam" id="PF04452"/>
    </source>
</evidence>
<evidence type="ECO:0000256" key="2">
    <source>
        <dbReference type="ARBA" id="ARBA00005528"/>
    </source>
</evidence>
<accession>A0A5C9A6B7</accession>
<dbReference type="RefSeq" id="WP_148066524.1">
    <property type="nucleotide sequence ID" value="NZ_VRZA01000001.1"/>
</dbReference>
<dbReference type="Gene3D" id="3.40.1280.10">
    <property type="match status" value="1"/>
</dbReference>
<dbReference type="InterPro" id="IPR006700">
    <property type="entry name" value="RsmE"/>
</dbReference>
<evidence type="ECO:0000256" key="1">
    <source>
        <dbReference type="ARBA" id="ARBA00004496"/>
    </source>
</evidence>
<dbReference type="EMBL" id="VRZA01000001">
    <property type="protein sequence ID" value="TXS96256.1"/>
    <property type="molecule type" value="Genomic_DNA"/>
</dbReference>
<comment type="caution">
    <text evidence="12">The sequence shown here is derived from an EMBL/GenBank/DDBJ whole genome shotgun (WGS) entry which is preliminary data.</text>
</comment>
<dbReference type="Pfam" id="PF04452">
    <property type="entry name" value="Methyltrans_RNA"/>
    <property type="match status" value="1"/>
</dbReference>
<dbReference type="PANTHER" id="PTHR30027">
    <property type="entry name" value="RIBOSOMAL RNA SMALL SUBUNIT METHYLTRANSFERASE E"/>
    <property type="match status" value="1"/>
</dbReference>
<name>A0A5C9A6B7_9GAMM</name>
<dbReference type="Proteomes" id="UP000321039">
    <property type="component" value="Unassembled WGS sequence"/>
</dbReference>
<dbReference type="PANTHER" id="PTHR30027:SF3">
    <property type="entry name" value="16S RRNA (URACIL(1498)-N(3))-METHYLTRANSFERASE"/>
    <property type="match status" value="1"/>
</dbReference>
<protein>
    <recommendedName>
        <fullName evidence="10">Ribosomal RNA small subunit methyltransferase E</fullName>
        <ecNumber evidence="10">2.1.1.193</ecNumber>
    </recommendedName>
</protein>
<comment type="catalytic activity">
    <reaction evidence="9 10">
        <text>uridine(1498) in 16S rRNA + S-adenosyl-L-methionine = N(3)-methyluridine(1498) in 16S rRNA + S-adenosyl-L-homocysteine + H(+)</text>
        <dbReference type="Rhea" id="RHEA:42920"/>
        <dbReference type="Rhea" id="RHEA-COMP:10283"/>
        <dbReference type="Rhea" id="RHEA-COMP:10284"/>
        <dbReference type="ChEBI" id="CHEBI:15378"/>
        <dbReference type="ChEBI" id="CHEBI:57856"/>
        <dbReference type="ChEBI" id="CHEBI:59789"/>
        <dbReference type="ChEBI" id="CHEBI:65315"/>
        <dbReference type="ChEBI" id="CHEBI:74502"/>
        <dbReference type="EC" id="2.1.1.193"/>
    </reaction>
</comment>
<evidence type="ECO:0000313" key="13">
    <source>
        <dbReference type="Proteomes" id="UP000321039"/>
    </source>
</evidence>
<dbReference type="AlphaFoldDB" id="A0A5C9A6B7"/>
<sequence length="239" mass="26227">MNLLLFTDGDRSGPAEITVSDQRLQHLRQVHRAAVGDSVRVGEIDGLMGEGRIVSLDSQRATITFQLDSPPPAKLPVTLLVALPRPKMLRRILRSAAEFGVEQLVLFNSYRVEKSFWQTPVLAEDTMRDYLLQGLEQARDTIVPAVTLERRFKPFVEDRLPALLAERRGLLAHPLPGASAAPTDTDTPLLLAIGPEGGFIPYEVDMLQAAGLETVSLGPRILRVENAVTALLGRLLPVD</sequence>
<keyword evidence="13" id="KW-1185">Reference proteome</keyword>
<dbReference type="InterPro" id="IPR029028">
    <property type="entry name" value="Alpha/beta_knot_MTases"/>
</dbReference>
<keyword evidence="3 10" id="KW-0963">Cytoplasm</keyword>
<dbReference type="NCBIfam" id="NF008700">
    <property type="entry name" value="PRK11713.5-4"/>
    <property type="match status" value="1"/>
</dbReference>
<dbReference type="EC" id="2.1.1.193" evidence="10"/>
<keyword evidence="4 10" id="KW-0698">rRNA processing</keyword>
<evidence type="ECO:0000256" key="10">
    <source>
        <dbReference type="PIRNR" id="PIRNR015601"/>
    </source>
</evidence>
<comment type="function">
    <text evidence="8 10">Specifically methylates the N3 position of the uracil ring of uridine 1498 (m3U1498) in 16S rRNA. Acts on the fully assembled 30S ribosomal subunit.</text>
</comment>
<reference evidence="12 13" key="1">
    <citation type="submission" date="2019-08" db="EMBL/GenBank/DDBJ databases">
        <title>Parahaliea maris sp. nov., isolated from the surface seawater.</title>
        <authorList>
            <person name="Liu Y."/>
        </authorList>
    </citation>
    <scope>NUCLEOTIDE SEQUENCE [LARGE SCALE GENOMIC DNA]</scope>
    <source>
        <strain evidence="12 13">HSLHS9</strain>
    </source>
</reference>
<comment type="subcellular location">
    <subcellularLocation>
        <location evidence="1 10">Cytoplasm</location>
    </subcellularLocation>
</comment>
<feature type="domain" description="Ribosomal RNA small subunit methyltransferase E methyltransferase" evidence="11">
    <location>
        <begin position="73"/>
        <end position="234"/>
    </location>
</feature>
<evidence type="ECO:0000256" key="9">
    <source>
        <dbReference type="ARBA" id="ARBA00047944"/>
    </source>
</evidence>
<comment type="similarity">
    <text evidence="2 10">Belongs to the RNA methyltransferase RsmE family.</text>
</comment>
<proteinExistence type="inferred from homology"/>
<dbReference type="GO" id="GO:0070475">
    <property type="term" value="P:rRNA base methylation"/>
    <property type="evidence" value="ECO:0007669"/>
    <property type="project" value="TreeGrafter"/>
</dbReference>
<dbReference type="GO" id="GO:0005737">
    <property type="term" value="C:cytoplasm"/>
    <property type="evidence" value="ECO:0007669"/>
    <property type="project" value="UniProtKB-SubCell"/>
</dbReference>
<dbReference type="SUPFAM" id="SSF75217">
    <property type="entry name" value="alpha/beta knot"/>
    <property type="match status" value="1"/>
</dbReference>
<keyword evidence="7 10" id="KW-0949">S-adenosyl-L-methionine</keyword>
<dbReference type="CDD" id="cd18084">
    <property type="entry name" value="RsmE-like"/>
    <property type="match status" value="1"/>
</dbReference>
<evidence type="ECO:0000256" key="4">
    <source>
        <dbReference type="ARBA" id="ARBA00022552"/>
    </source>
</evidence>
<evidence type="ECO:0000256" key="7">
    <source>
        <dbReference type="ARBA" id="ARBA00022691"/>
    </source>
</evidence>
<dbReference type="PIRSF" id="PIRSF015601">
    <property type="entry name" value="MTase_slr0722"/>
    <property type="match status" value="1"/>
</dbReference>
<dbReference type="InterPro" id="IPR046886">
    <property type="entry name" value="RsmE_MTase_dom"/>
</dbReference>
<organism evidence="12 13">
    <name type="scientific">Parahaliea maris</name>
    <dbReference type="NCBI Taxonomy" id="2716870"/>
    <lineage>
        <taxon>Bacteria</taxon>
        <taxon>Pseudomonadati</taxon>
        <taxon>Pseudomonadota</taxon>
        <taxon>Gammaproteobacteria</taxon>
        <taxon>Cellvibrionales</taxon>
        <taxon>Halieaceae</taxon>
        <taxon>Parahaliea</taxon>
    </lineage>
</organism>
<evidence type="ECO:0000313" key="12">
    <source>
        <dbReference type="EMBL" id="TXS96256.1"/>
    </source>
</evidence>
<dbReference type="NCBIfam" id="TIGR00046">
    <property type="entry name" value="RsmE family RNA methyltransferase"/>
    <property type="match status" value="1"/>
</dbReference>
<evidence type="ECO:0000256" key="3">
    <source>
        <dbReference type="ARBA" id="ARBA00022490"/>
    </source>
</evidence>
<keyword evidence="5 10" id="KW-0489">Methyltransferase</keyword>
<dbReference type="InterPro" id="IPR029026">
    <property type="entry name" value="tRNA_m1G_MTases_N"/>
</dbReference>
<evidence type="ECO:0000256" key="6">
    <source>
        <dbReference type="ARBA" id="ARBA00022679"/>
    </source>
</evidence>
<gene>
    <name evidence="12" type="ORF">FV139_01790</name>
</gene>
<evidence type="ECO:0000256" key="8">
    <source>
        <dbReference type="ARBA" id="ARBA00025699"/>
    </source>
</evidence>